<dbReference type="Pfam" id="PF02518">
    <property type="entry name" value="HATPase_c"/>
    <property type="match status" value="1"/>
</dbReference>
<evidence type="ECO:0000256" key="4">
    <source>
        <dbReference type="ARBA" id="ARBA00022777"/>
    </source>
</evidence>
<evidence type="ECO:0000313" key="8">
    <source>
        <dbReference type="EMBL" id="CAL94121.1"/>
    </source>
</evidence>
<evidence type="ECO:0000256" key="5">
    <source>
        <dbReference type="ARBA" id="ARBA00023012"/>
    </source>
</evidence>
<dbReference type="Gene3D" id="3.30.565.10">
    <property type="entry name" value="Histidine kinase-like ATPase, C-terminal domain"/>
    <property type="match status" value="1"/>
</dbReference>
<comment type="subcellular location">
    <subcellularLocation>
        <location evidence="1">Membrane</location>
    </subcellularLocation>
</comment>
<keyword evidence="6" id="KW-1133">Transmembrane helix</keyword>
<dbReference type="InterPro" id="IPR003660">
    <property type="entry name" value="HAMP_dom"/>
</dbReference>
<dbReference type="CDD" id="cd16917">
    <property type="entry name" value="HATPase_UhpB-NarQ-NarX-like"/>
    <property type="match status" value="1"/>
</dbReference>
<dbReference type="SUPFAM" id="SSF55874">
    <property type="entry name" value="ATPase domain of HSP90 chaperone/DNA topoisomerase II/histidine kinase"/>
    <property type="match status" value="1"/>
</dbReference>
<keyword evidence="5" id="KW-0902">Two-component regulatory system</keyword>
<dbReference type="InterPro" id="IPR050482">
    <property type="entry name" value="Sensor_HK_TwoCompSys"/>
</dbReference>
<dbReference type="PROSITE" id="PS50885">
    <property type="entry name" value="HAMP"/>
    <property type="match status" value="1"/>
</dbReference>
<evidence type="ECO:0000256" key="3">
    <source>
        <dbReference type="ARBA" id="ARBA00022679"/>
    </source>
</evidence>
<dbReference type="PANTHER" id="PTHR24421">
    <property type="entry name" value="NITRATE/NITRITE SENSOR PROTEIN NARX-RELATED"/>
    <property type="match status" value="1"/>
</dbReference>
<sequence length="491" mass="51658">MRRREDGGPVLPFRPALSMNPLRSAASATHPFRPTASAAAFDLQRALLLRLLVFGLAASLLALAAHGWRGHHQALADLAPTGAIVQQLLNQDQPRLADPFNREQIATDLGVLAPLARRLAFCVEVEDLWGRVIAQDCVAPTPPLAGTATPAGWLAALAGDAGSARYALLRPPGVSVGEIRVSPYWAAELSGWLGVLGLLALAWAALAALAAALIAPVRRALRPADRILAAIGQLEAGDTAVRLPEFELREFRRIGEDFNSLASQLGETRAAERRLATGLLDAREAERRHLARELHDDMGQHLTSLRAETAFLRHGAGENAALQPSLDSIEASLAQLHESVQDIVHRLRPPGLDAFGLGECLRQLVREVRRRPDGTAVATTLTLDGDIDALPGECAAHAYRIVQEGLTNALRHARASRVAVTLACAAGSVTVEVTDDGVADAINGGGRGGHGLAGIAERVAALGGSVELAPLATGGMRLAAAWPLPATEVAA</sequence>
<dbReference type="GO" id="GO:0000155">
    <property type="term" value="F:phosphorelay sensor kinase activity"/>
    <property type="evidence" value="ECO:0007669"/>
    <property type="project" value="InterPro"/>
</dbReference>
<keyword evidence="3 8" id="KW-0808">Transferase</keyword>
<name>A1K5L6_AZOSB</name>
<accession>A1K5L6</accession>
<reference evidence="8 9" key="1">
    <citation type="journal article" date="2006" name="Nat. Biotechnol.">
        <title>Complete genome of the mutualistic, N2-fixing grass endophyte Azoarcus sp. strain BH72.</title>
        <authorList>
            <person name="Krause A."/>
            <person name="Ramakumar A."/>
            <person name="Bartels D."/>
            <person name="Battistoni F."/>
            <person name="Bekel T."/>
            <person name="Boch J."/>
            <person name="Boehm M."/>
            <person name="Friedrich F."/>
            <person name="Hurek T."/>
            <person name="Krause L."/>
            <person name="Linke B."/>
            <person name="McHardy A.C."/>
            <person name="Sarkar A."/>
            <person name="Schneiker S."/>
            <person name="Syed A.A."/>
            <person name="Thauer R."/>
            <person name="Vorhoelter F.-J."/>
            <person name="Weidner S."/>
            <person name="Puehler A."/>
            <person name="Reinhold-Hurek B."/>
            <person name="Kaiser O."/>
            <person name="Goesmann A."/>
        </authorList>
    </citation>
    <scope>NUCLEOTIDE SEQUENCE [LARGE SCALE GENOMIC DNA]</scope>
    <source>
        <strain evidence="8 9">BH72</strain>
    </source>
</reference>
<keyword evidence="2" id="KW-0597">Phosphoprotein</keyword>
<feature type="transmembrane region" description="Helical" evidence="6">
    <location>
        <begin position="192"/>
        <end position="217"/>
    </location>
</feature>
<dbReference type="EC" id="2.7.13.1" evidence="8"/>
<evidence type="ECO:0000256" key="1">
    <source>
        <dbReference type="ARBA" id="ARBA00004370"/>
    </source>
</evidence>
<evidence type="ECO:0000256" key="2">
    <source>
        <dbReference type="ARBA" id="ARBA00022553"/>
    </source>
</evidence>
<evidence type="ECO:0000256" key="6">
    <source>
        <dbReference type="SAM" id="Phobius"/>
    </source>
</evidence>
<feature type="transmembrane region" description="Helical" evidence="6">
    <location>
        <begin position="47"/>
        <end position="68"/>
    </location>
</feature>
<organism evidence="8 9">
    <name type="scientific">Azoarcus sp. (strain BH72)</name>
    <dbReference type="NCBI Taxonomy" id="418699"/>
    <lineage>
        <taxon>Bacteria</taxon>
        <taxon>Pseudomonadati</taxon>
        <taxon>Pseudomonadota</taxon>
        <taxon>Betaproteobacteria</taxon>
        <taxon>Rhodocyclales</taxon>
        <taxon>Zoogloeaceae</taxon>
        <taxon>Azoarcus</taxon>
    </lineage>
</organism>
<dbReference type="InterPro" id="IPR036890">
    <property type="entry name" value="HATPase_C_sf"/>
</dbReference>
<dbReference type="SMART" id="SM00304">
    <property type="entry name" value="HAMP"/>
    <property type="match status" value="1"/>
</dbReference>
<dbReference type="GO" id="GO:0046983">
    <property type="term" value="F:protein dimerization activity"/>
    <property type="evidence" value="ECO:0007669"/>
    <property type="project" value="InterPro"/>
</dbReference>
<dbReference type="GO" id="GO:0016020">
    <property type="term" value="C:membrane"/>
    <property type="evidence" value="ECO:0007669"/>
    <property type="project" value="UniProtKB-SubCell"/>
</dbReference>
<protein>
    <submittedName>
        <fullName evidence="8">Two-component sensor histidine kinase</fullName>
        <ecNumber evidence="8">2.7.13.1</ecNumber>
    </submittedName>
</protein>
<proteinExistence type="predicted"/>
<keyword evidence="4 8" id="KW-0418">Kinase</keyword>
<dbReference type="Gene3D" id="1.20.5.1930">
    <property type="match status" value="1"/>
</dbReference>
<feature type="domain" description="HAMP" evidence="7">
    <location>
        <begin position="218"/>
        <end position="270"/>
    </location>
</feature>
<keyword evidence="6" id="KW-0812">Transmembrane</keyword>
<dbReference type="STRING" id="62928.azo1504"/>
<dbReference type="CDD" id="cd06225">
    <property type="entry name" value="HAMP"/>
    <property type="match status" value="1"/>
</dbReference>
<dbReference type="KEGG" id="azo:azo1504"/>
<dbReference type="GO" id="GO:0008256">
    <property type="term" value="F:protein histidine pros-kinase activity"/>
    <property type="evidence" value="ECO:0007669"/>
    <property type="project" value="UniProtKB-EC"/>
</dbReference>
<keyword evidence="6" id="KW-0472">Membrane</keyword>
<dbReference type="InterPro" id="IPR011712">
    <property type="entry name" value="Sig_transdc_His_kin_sub3_dim/P"/>
</dbReference>
<dbReference type="Pfam" id="PF07730">
    <property type="entry name" value="HisKA_3"/>
    <property type="match status" value="1"/>
</dbReference>
<dbReference type="PANTHER" id="PTHR24421:SF58">
    <property type="entry name" value="SIGNAL TRANSDUCTION HISTIDINE-PROTEIN KINASE_PHOSPHATASE UHPB"/>
    <property type="match status" value="1"/>
</dbReference>
<dbReference type="InterPro" id="IPR003594">
    <property type="entry name" value="HATPase_dom"/>
</dbReference>
<evidence type="ECO:0000313" key="9">
    <source>
        <dbReference type="Proteomes" id="UP000002588"/>
    </source>
</evidence>
<dbReference type="Pfam" id="PF00672">
    <property type="entry name" value="HAMP"/>
    <property type="match status" value="1"/>
</dbReference>
<dbReference type="AlphaFoldDB" id="A1K5L6"/>
<dbReference type="eggNOG" id="COG4585">
    <property type="taxonomic scope" value="Bacteria"/>
</dbReference>
<gene>
    <name evidence="8" type="primary">moxY</name>
    <name evidence="8" type="ordered locus">azo1504</name>
</gene>
<evidence type="ECO:0000259" key="7">
    <source>
        <dbReference type="PROSITE" id="PS50885"/>
    </source>
</evidence>
<dbReference type="EMBL" id="AM406670">
    <property type="protein sequence ID" value="CAL94121.1"/>
    <property type="molecule type" value="Genomic_DNA"/>
</dbReference>
<keyword evidence="9" id="KW-1185">Reference proteome</keyword>
<dbReference type="Proteomes" id="UP000002588">
    <property type="component" value="Chromosome"/>
</dbReference>
<dbReference type="HOGENOM" id="CLU_045360_1_0_4"/>